<dbReference type="RefSeq" id="XP_038779590.1">
    <property type="nucleotide sequence ID" value="XM_038923662.1"/>
</dbReference>
<dbReference type="KEGG" id="bnn:FOA43_003411"/>
<reference evidence="1" key="1">
    <citation type="submission" date="2020-10" db="EMBL/GenBank/DDBJ databases">
        <authorList>
            <person name="Roach M.J.R."/>
        </authorList>
    </citation>
    <scope>NUCLEOTIDE SEQUENCE</scope>
    <source>
        <strain evidence="1">CBS 1945</strain>
    </source>
</reference>
<evidence type="ECO:0000313" key="2">
    <source>
        <dbReference type="Proteomes" id="UP000662931"/>
    </source>
</evidence>
<protein>
    <submittedName>
        <fullName evidence="1">Uncharacterized protein</fullName>
    </submittedName>
</protein>
<evidence type="ECO:0000313" key="1">
    <source>
        <dbReference type="EMBL" id="QPG76025.1"/>
    </source>
</evidence>
<dbReference type="SUPFAM" id="SSF53474">
    <property type="entry name" value="alpha/beta-Hydrolases"/>
    <property type="match status" value="1"/>
</dbReference>
<dbReference type="InterPro" id="IPR029058">
    <property type="entry name" value="AB_hydrolase_fold"/>
</dbReference>
<organism evidence="1 2">
    <name type="scientific">Eeniella nana</name>
    <name type="common">Yeast</name>
    <name type="synonym">Brettanomyces nanus</name>
    <dbReference type="NCBI Taxonomy" id="13502"/>
    <lineage>
        <taxon>Eukaryota</taxon>
        <taxon>Fungi</taxon>
        <taxon>Dikarya</taxon>
        <taxon>Ascomycota</taxon>
        <taxon>Saccharomycotina</taxon>
        <taxon>Pichiomycetes</taxon>
        <taxon>Pichiales</taxon>
        <taxon>Pichiaceae</taxon>
        <taxon>Brettanomyces</taxon>
    </lineage>
</organism>
<dbReference type="OrthoDB" id="420264at2759"/>
<dbReference type="Proteomes" id="UP000662931">
    <property type="component" value="Chromosome 4"/>
</dbReference>
<dbReference type="Gene3D" id="3.40.50.1820">
    <property type="entry name" value="alpha/beta hydrolase"/>
    <property type="match status" value="1"/>
</dbReference>
<keyword evidence="2" id="KW-1185">Reference proteome</keyword>
<dbReference type="AlphaFoldDB" id="A0A875S6U4"/>
<accession>A0A875S6U4</accession>
<dbReference type="EMBL" id="CP064815">
    <property type="protein sequence ID" value="QPG76025.1"/>
    <property type="molecule type" value="Genomic_DNA"/>
</dbReference>
<dbReference type="GeneID" id="62196811"/>
<name>A0A875S6U4_EENNA</name>
<proteinExistence type="predicted"/>
<gene>
    <name evidence="1" type="ORF">FOA43_003411</name>
</gene>
<sequence length="164" mass="18771">MQITLCGHSAGCTLITQILEREHTLSQFGVREIGPIPSIQRAIFLDGIYNVTSLVEQYPDYCGFIHEAFGDNMERCNIISSGKQDKDLVKHIYGQLDKITVIHSIWDELISLKQPEEFINWLLECGVDERLVTEGCYFDSFGKHNDVYQSKKVAHILVTDMFTR</sequence>